<name>A0ABY9DV67_VITVI</name>
<evidence type="ECO:0000313" key="2">
    <source>
        <dbReference type="Proteomes" id="UP001227230"/>
    </source>
</evidence>
<protein>
    <submittedName>
        <fullName evidence="1">Uncharacterized protein</fullName>
    </submittedName>
</protein>
<accession>A0ABY9DV67</accession>
<evidence type="ECO:0000313" key="1">
    <source>
        <dbReference type="EMBL" id="WKA11629.1"/>
    </source>
</evidence>
<gene>
    <name evidence="1" type="ORF">VitviT2T_029109</name>
</gene>
<reference evidence="1 2" key="1">
    <citation type="journal article" date="2023" name="Hortic Res">
        <title>The complete reference genome for grapevine (Vitis vinifera L.) genetics and breeding.</title>
        <authorList>
            <person name="Shi X."/>
            <person name="Cao S."/>
            <person name="Wang X."/>
            <person name="Huang S."/>
            <person name="Wang Y."/>
            <person name="Liu Z."/>
            <person name="Liu W."/>
            <person name="Leng X."/>
            <person name="Peng Y."/>
            <person name="Wang N."/>
            <person name="Wang Y."/>
            <person name="Ma Z."/>
            <person name="Xu X."/>
            <person name="Zhang F."/>
            <person name="Xue H."/>
            <person name="Zhong H."/>
            <person name="Wang Y."/>
            <person name="Zhang K."/>
            <person name="Velt A."/>
            <person name="Avia K."/>
            <person name="Holtgrawe D."/>
            <person name="Grimplet J."/>
            <person name="Matus J.T."/>
            <person name="Ware D."/>
            <person name="Wu X."/>
            <person name="Wang H."/>
            <person name="Liu C."/>
            <person name="Fang Y."/>
            <person name="Rustenholz C."/>
            <person name="Cheng Z."/>
            <person name="Xiao H."/>
            <person name="Zhou Y."/>
        </authorList>
    </citation>
    <scope>NUCLEOTIDE SEQUENCE [LARGE SCALE GENOMIC DNA]</scope>
    <source>
        <strain evidence="2">cv. Pinot noir / PN40024</strain>
        <tissue evidence="1">Leaf</tissue>
    </source>
</reference>
<dbReference type="Proteomes" id="UP001227230">
    <property type="component" value="Chromosome 18"/>
</dbReference>
<dbReference type="EMBL" id="CP126665">
    <property type="protein sequence ID" value="WKA11629.1"/>
    <property type="molecule type" value="Genomic_DNA"/>
</dbReference>
<proteinExistence type="predicted"/>
<keyword evidence="2" id="KW-1185">Reference proteome</keyword>
<sequence length="132" mass="14939">MDMGWRDLGIVQELLEKGRKRKRSPALNCSLLKKMELCVVFSVDVGSPSTNWIEMPFGMKKRSWNSNSLRSLVGFLGSGRPELMTVRPPFPPYPITLDEVVSFFAGILERWAEPNLHGTVLIVRKQPPDPTI</sequence>
<organism evidence="1 2">
    <name type="scientific">Vitis vinifera</name>
    <name type="common">Grape</name>
    <dbReference type="NCBI Taxonomy" id="29760"/>
    <lineage>
        <taxon>Eukaryota</taxon>
        <taxon>Viridiplantae</taxon>
        <taxon>Streptophyta</taxon>
        <taxon>Embryophyta</taxon>
        <taxon>Tracheophyta</taxon>
        <taxon>Spermatophyta</taxon>
        <taxon>Magnoliopsida</taxon>
        <taxon>eudicotyledons</taxon>
        <taxon>Gunneridae</taxon>
        <taxon>Pentapetalae</taxon>
        <taxon>rosids</taxon>
        <taxon>Vitales</taxon>
        <taxon>Vitaceae</taxon>
        <taxon>Viteae</taxon>
        <taxon>Vitis</taxon>
    </lineage>
</organism>